<evidence type="ECO:0000313" key="2">
    <source>
        <dbReference type="EMBL" id="BBC61705.1"/>
    </source>
</evidence>
<dbReference type="Proteomes" id="UP000269226">
    <property type="component" value="Plasmid pMP1"/>
</dbReference>
<dbReference type="EMBL" id="AP018493">
    <property type="protein sequence ID" value="BBC61705.1"/>
    <property type="molecule type" value="Genomic_DNA"/>
</dbReference>
<name>A0A2Z5Y4B1_9ENTE</name>
<dbReference type="AlphaFoldDB" id="A0A2Z5Y4B1"/>
<geneLocation type="plasmid" evidence="3">
    <name>pmp1 dat561 dna</name>
</geneLocation>
<keyword evidence="1" id="KW-0378">Hydrolase</keyword>
<sequence length="676" mass="79101">MGNTFLISKNTVVITDYKNDVLKNAAEILQRDILIAVTGESENNFVTLCLATKEKFTGDEFNIQLVDSQHIKIEASTDLGIMYGVLNVSKYILKIDDFWFWLDKEVEKVSTIQVTDTTKLKLPKYHVNYRGWFVNDEVLLSNWGYYESTDGLWKIIFETLLRCGGNIVIPGTDQNSHLNRALANEMGLMIAHHHAEPLGAEMFSRVYPELEASYLKYPDLFKKLWQKSIKQQSNYQVLWNIGFRGQGDRPFWEDDDHEYSLEEKANVINEVITTQYEMIKENDSEAICSMNIYGELTELFNKGLLKFPKDVIGIWADNGYGKMVSRRQGNDDPREEVLTAQTSSLKQGIYYHVAFHDLQASNFLTLLPLRPEFIATELLQVRQAKMDNLVICNTGNIKPHILFLRLVAQFWRSQFEEQSNEQLIQEYVTNYYTSKHQAIHSIYTQYFTTTFNYGPFEDQKVSDEFYAYTLRKIITAWLVKSKQLSEMEWLTGDRNFKEQLLFIKQMIEPATRPFSLLEKDAEMLLNQLSFSDRGRFYNDMYLNILTHSRSIQSLRATIDAFDLFSNQQYVPAFLRIDEAMQNMRMILTSWENNPIEKWQSFYRNDCYTNISYSIHLLATLRSFIRLFDDGENGDQWERKYLMAKGDARVMLLSNFHKAYSDEEIAMKLKSKESRNK</sequence>
<dbReference type="PANTHER" id="PTHR37842">
    <property type="match status" value="1"/>
</dbReference>
<keyword evidence="2" id="KW-0614">Plasmid</keyword>
<dbReference type="RefSeq" id="WP_014868640.1">
    <property type="nucleotide sequence ID" value="NZ_AP018493.1"/>
</dbReference>
<organism evidence="2 3">
    <name type="scientific">Melissococcus plutonius</name>
    <dbReference type="NCBI Taxonomy" id="33970"/>
    <lineage>
        <taxon>Bacteria</taxon>
        <taxon>Bacillati</taxon>
        <taxon>Bacillota</taxon>
        <taxon>Bacilli</taxon>
        <taxon>Lactobacillales</taxon>
        <taxon>Enterococcaceae</taxon>
        <taxon>Melissococcus</taxon>
    </lineage>
</organism>
<dbReference type="InterPro" id="IPR029018">
    <property type="entry name" value="Hex-like_dom2"/>
</dbReference>
<dbReference type="PANTHER" id="PTHR37842:SF2">
    <property type="entry name" value="GYLCOSYL HYDROLASE 115 C-TERMINAL DOMAIN-CONTAINING PROTEIN"/>
    <property type="match status" value="1"/>
</dbReference>
<dbReference type="Gene3D" id="3.30.379.10">
    <property type="entry name" value="Chitobiase/beta-hexosaminidase domain 2-like"/>
    <property type="match status" value="1"/>
</dbReference>
<evidence type="ECO:0000256" key="1">
    <source>
        <dbReference type="ARBA" id="ARBA00022801"/>
    </source>
</evidence>
<evidence type="ECO:0000313" key="3">
    <source>
        <dbReference type="Proteomes" id="UP000269226"/>
    </source>
</evidence>
<protein>
    <submittedName>
        <fullName evidence="2">Uncharacterized protein</fullName>
    </submittedName>
</protein>
<reference evidence="2 3" key="1">
    <citation type="submission" date="2018-01" db="EMBL/GenBank/DDBJ databases">
        <title>Whole genome sequence of Melissococcus plutonius DAT561.</title>
        <authorList>
            <person name="Okumura K."/>
            <person name="Takamatsu D."/>
            <person name="Okura M."/>
        </authorList>
    </citation>
    <scope>NUCLEOTIDE SEQUENCE [LARGE SCALE GENOMIC DNA]</scope>
    <source>
        <strain evidence="2 3">DAT561</strain>
        <plasmid evidence="3">pmp1 dat561 dna</plasmid>
    </source>
</reference>
<dbReference type="GeneID" id="39499669"/>
<dbReference type="InterPro" id="IPR031924">
    <property type="entry name" value="GH115"/>
</dbReference>
<proteinExistence type="predicted"/>
<dbReference type="Gene3D" id="3.20.20.520">
    <property type="entry name" value="Glycosyl hydrolase family 115"/>
    <property type="match status" value="1"/>
</dbReference>
<gene>
    <name evidence="2" type="ORF">DAT561_p1002</name>
</gene>
<dbReference type="InterPro" id="IPR042301">
    <property type="entry name" value="GH115_sf"/>
</dbReference>
<dbReference type="GO" id="GO:0016787">
    <property type="term" value="F:hydrolase activity"/>
    <property type="evidence" value="ECO:0007669"/>
    <property type="project" value="UniProtKB-KW"/>
</dbReference>
<dbReference type="GO" id="GO:0005975">
    <property type="term" value="P:carbohydrate metabolic process"/>
    <property type="evidence" value="ECO:0007669"/>
    <property type="project" value="UniProtKB-ARBA"/>
</dbReference>
<accession>A0A2Z5Y4B1</accession>
<dbReference type="Pfam" id="PF15979">
    <property type="entry name" value="Glyco_hydro_115"/>
    <property type="match status" value="1"/>
</dbReference>